<feature type="coiled-coil region" evidence="1">
    <location>
        <begin position="116"/>
        <end position="150"/>
    </location>
</feature>
<accession>A0ABC9DDW2</accession>
<keyword evidence="3" id="KW-1185">Reference proteome</keyword>
<dbReference type="AlphaFoldDB" id="A0ABC9DDW2"/>
<evidence type="ECO:0000313" key="3">
    <source>
        <dbReference type="Proteomes" id="UP001497457"/>
    </source>
</evidence>
<evidence type="ECO:0000313" key="2">
    <source>
        <dbReference type="EMBL" id="CAL5037127.1"/>
    </source>
</evidence>
<reference evidence="2 3" key="2">
    <citation type="submission" date="2024-10" db="EMBL/GenBank/DDBJ databases">
        <authorList>
            <person name="Ryan C."/>
        </authorList>
    </citation>
    <scope>NUCLEOTIDE SEQUENCE [LARGE SCALE GENOMIC DNA]</scope>
</reference>
<dbReference type="EMBL" id="OZ075143">
    <property type="protein sequence ID" value="CAL5037127.1"/>
    <property type="molecule type" value="Genomic_DNA"/>
</dbReference>
<organism evidence="2 3">
    <name type="scientific">Urochloa decumbens</name>
    <dbReference type="NCBI Taxonomy" id="240449"/>
    <lineage>
        <taxon>Eukaryota</taxon>
        <taxon>Viridiplantae</taxon>
        <taxon>Streptophyta</taxon>
        <taxon>Embryophyta</taxon>
        <taxon>Tracheophyta</taxon>
        <taxon>Spermatophyta</taxon>
        <taxon>Magnoliopsida</taxon>
        <taxon>Liliopsida</taxon>
        <taxon>Poales</taxon>
        <taxon>Poaceae</taxon>
        <taxon>PACMAD clade</taxon>
        <taxon>Panicoideae</taxon>
        <taxon>Panicodae</taxon>
        <taxon>Paniceae</taxon>
        <taxon>Melinidinae</taxon>
        <taxon>Urochloa</taxon>
    </lineage>
</organism>
<reference evidence="3" key="1">
    <citation type="submission" date="2024-06" db="EMBL/GenBank/DDBJ databases">
        <authorList>
            <person name="Ryan C."/>
        </authorList>
    </citation>
    <scope>NUCLEOTIDE SEQUENCE [LARGE SCALE GENOMIC DNA]</scope>
</reference>
<dbReference type="Proteomes" id="UP001497457">
    <property type="component" value="Chromosome 33rd"/>
</dbReference>
<protein>
    <submittedName>
        <fullName evidence="2">Uncharacterized protein</fullName>
    </submittedName>
</protein>
<evidence type="ECO:0000256" key="1">
    <source>
        <dbReference type="SAM" id="Coils"/>
    </source>
</evidence>
<sequence>MNYFGKIGATIYNLDTVRLPPSSYLNLGGGYAKLLPFIVAGEGGSAEHKMLNWTNSFLLSKLGHIDDDSHDVINQINGEGDINKIKQLIMKLPDEIKEHLEGYETEEQVRILNNMRRSMDKRITSLERDIRDLREDMRDVMQGIREIKDKLDRMNRSQGQNPYNQ</sequence>
<gene>
    <name evidence="2" type="ORF">URODEC1_LOCUS84304</name>
</gene>
<proteinExistence type="predicted"/>
<keyword evidence="1" id="KW-0175">Coiled coil</keyword>
<name>A0ABC9DDW2_9POAL</name>